<reference evidence="1" key="1">
    <citation type="submission" date="2022-02" db="EMBL/GenBank/DDBJ databases">
        <title>Plant Genome Project.</title>
        <authorList>
            <person name="Zhang R.-G."/>
        </authorList>
    </citation>
    <scope>NUCLEOTIDE SEQUENCE</scope>
    <source>
        <strain evidence="1">AT1</strain>
    </source>
</reference>
<evidence type="ECO:0000313" key="1">
    <source>
        <dbReference type="EMBL" id="KAI8539821.1"/>
    </source>
</evidence>
<dbReference type="Proteomes" id="UP001062846">
    <property type="component" value="Chromosome 9"/>
</dbReference>
<organism evidence="1 2">
    <name type="scientific">Rhododendron molle</name>
    <name type="common">Chinese azalea</name>
    <name type="synonym">Azalea mollis</name>
    <dbReference type="NCBI Taxonomy" id="49168"/>
    <lineage>
        <taxon>Eukaryota</taxon>
        <taxon>Viridiplantae</taxon>
        <taxon>Streptophyta</taxon>
        <taxon>Embryophyta</taxon>
        <taxon>Tracheophyta</taxon>
        <taxon>Spermatophyta</taxon>
        <taxon>Magnoliopsida</taxon>
        <taxon>eudicotyledons</taxon>
        <taxon>Gunneridae</taxon>
        <taxon>Pentapetalae</taxon>
        <taxon>asterids</taxon>
        <taxon>Ericales</taxon>
        <taxon>Ericaceae</taxon>
        <taxon>Ericoideae</taxon>
        <taxon>Rhodoreae</taxon>
        <taxon>Rhododendron</taxon>
    </lineage>
</organism>
<keyword evidence="2" id="KW-1185">Reference proteome</keyword>
<dbReference type="EMBL" id="CM046396">
    <property type="protein sequence ID" value="KAI8539821.1"/>
    <property type="molecule type" value="Genomic_DNA"/>
</dbReference>
<gene>
    <name evidence="1" type="ORF">RHMOL_Rhmol09G0212800</name>
</gene>
<proteinExistence type="predicted"/>
<sequence length="102" mass="11477">MGYVLPFSVPKVQLMIYPVVISTIGLLFLGKLVEVLKFPTFSNLRINCRRLYARAANCLKDDSLVSDHSLSSGGPVLLHVCPRVQPILLLKLLFSRAIIRRR</sequence>
<accession>A0ACC0MGC9</accession>
<evidence type="ECO:0000313" key="2">
    <source>
        <dbReference type="Proteomes" id="UP001062846"/>
    </source>
</evidence>
<protein>
    <submittedName>
        <fullName evidence="1">Uncharacterized protein</fullName>
    </submittedName>
</protein>
<name>A0ACC0MGC9_RHOML</name>
<comment type="caution">
    <text evidence="1">The sequence shown here is derived from an EMBL/GenBank/DDBJ whole genome shotgun (WGS) entry which is preliminary data.</text>
</comment>